<keyword evidence="2" id="KW-1185">Reference proteome</keyword>
<comment type="caution">
    <text evidence="1">The sequence shown here is derived from an EMBL/GenBank/DDBJ whole genome shotgun (WGS) entry which is preliminary data.</text>
</comment>
<evidence type="ECO:0000313" key="2">
    <source>
        <dbReference type="Proteomes" id="UP001162164"/>
    </source>
</evidence>
<gene>
    <name evidence="1" type="ORF">NQ317_019000</name>
</gene>
<sequence length="151" mass="17662">MTAKHRLFASELLLPNGHTSTNMTDFNKRKMIEEQTFKGKFDRVSWKKAIVFDWTRTSDPMVHRQLRMLTTNTRAKARQKINITRSSIRWFLSRVRFVWYQEAPLTPPVAVVAIAKLGARSERSAAVDEAPQKCSRALFRHHYNSSRLFHC</sequence>
<accession>A0ABQ9IRT7</accession>
<evidence type="ECO:0000313" key="1">
    <source>
        <dbReference type="EMBL" id="KAJ8958090.1"/>
    </source>
</evidence>
<organism evidence="1 2">
    <name type="scientific">Molorchus minor</name>
    <dbReference type="NCBI Taxonomy" id="1323400"/>
    <lineage>
        <taxon>Eukaryota</taxon>
        <taxon>Metazoa</taxon>
        <taxon>Ecdysozoa</taxon>
        <taxon>Arthropoda</taxon>
        <taxon>Hexapoda</taxon>
        <taxon>Insecta</taxon>
        <taxon>Pterygota</taxon>
        <taxon>Neoptera</taxon>
        <taxon>Endopterygota</taxon>
        <taxon>Coleoptera</taxon>
        <taxon>Polyphaga</taxon>
        <taxon>Cucujiformia</taxon>
        <taxon>Chrysomeloidea</taxon>
        <taxon>Cerambycidae</taxon>
        <taxon>Lamiinae</taxon>
        <taxon>Monochamini</taxon>
        <taxon>Molorchus</taxon>
    </lineage>
</organism>
<proteinExistence type="predicted"/>
<protein>
    <submittedName>
        <fullName evidence="1">Uncharacterized protein</fullName>
    </submittedName>
</protein>
<reference evidence="1" key="1">
    <citation type="journal article" date="2023" name="Insect Mol. Biol.">
        <title>Genome sequencing provides insights into the evolution of gene families encoding plant cell wall-degrading enzymes in longhorned beetles.</title>
        <authorList>
            <person name="Shin N.R."/>
            <person name="Okamura Y."/>
            <person name="Kirsch R."/>
            <person name="Pauchet Y."/>
        </authorList>
    </citation>
    <scope>NUCLEOTIDE SEQUENCE</scope>
    <source>
        <strain evidence="1">MMC_N1</strain>
    </source>
</reference>
<dbReference type="EMBL" id="JAPWTJ010003347">
    <property type="protein sequence ID" value="KAJ8958090.1"/>
    <property type="molecule type" value="Genomic_DNA"/>
</dbReference>
<dbReference type="Proteomes" id="UP001162164">
    <property type="component" value="Unassembled WGS sequence"/>
</dbReference>
<name>A0ABQ9IRT7_9CUCU</name>